<organism evidence="5 6">
    <name type="scientific">Desulfurobacterium atlanticum</name>
    <dbReference type="NCBI Taxonomy" id="240169"/>
    <lineage>
        <taxon>Bacteria</taxon>
        <taxon>Pseudomonadati</taxon>
        <taxon>Aquificota</taxon>
        <taxon>Aquificia</taxon>
        <taxon>Desulfurobacteriales</taxon>
        <taxon>Desulfurobacteriaceae</taxon>
        <taxon>Desulfurobacterium</taxon>
    </lineage>
</organism>
<dbReference type="AlphaFoldDB" id="A0A238Z6Q2"/>
<evidence type="ECO:0000313" key="5">
    <source>
        <dbReference type="EMBL" id="SNR78759.1"/>
    </source>
</evidence>
<dbReference type="Proteomes" id="UP000198405">
    <property type="component" value="Unassembled WGS sequence"/>
</dbReference>
<reference evidence="6" key="1">
    <citation type="submission" date="2017-06" db="EMBL/GenBank/DDBJ databases">
        <authorList>
            <person name="Varghese N."/>
            <person name="Submissions S."/>
        </authorList>
    </citation>
    <scope>NUCLEOTIDE SEQUENCE [LARGE SCALE GENOMIC DNA]</scope>
    <source>
        <strain evidence="6">DSM 15668</strain>
    </source>
</reference>
<dbReference type="InterPro" id="IPR000160">
    <property type="entry name" value="GGDEF_dom"/>
</dbReference>
<feature type="domain" description="GGDEF" evidence="4">
    <location>
        <begin position="70"/>
        <end position="199"/>
    </location>
</feature>
<evidence type="ECO:0000256" key="1">
    <source>
        <dbReference type="ARBA" id="ARBA00012528"/>
    </source>
</evidence>
<comment type="catalytic activity">
    <reaction evidence="2">
        <text>2 GTP = 3',3'-c-di-GMP + 2 diphosphate</text>
        <dbReference type="Rhea" id="RHEA:24898"/>
        <dbReference type="ChEBI" id="CHEBI:33019"/>
        <dbReference type="ChEBI" id="CHEBI:37565"/>
        <dbReference type="ChEBI" id="CHEBI:58805"/>
        <dbReference type="EC" id="2.7.7.65"/>
    </reaction>
</comment>
<dbReference type="InterPro" id="IPR050469">
    <property type="entry name" value="Diguanylate_Cyclase"/>
</dbReference>
<dbReference type="EMBL" id="FZOB01000006">
    <property type="protein sequence ID" value="SNR78759.1"/>
    <property type="molecule type" value="Genomic_DNA"/>
</dbReference>
<evidence type="ECO:0000313" key="6">
    <source>
        <dbReference type="Proteomes" id="UP000198405"/>
    </source>
</evidence>
<dbReference type="GO" id="GO:0052621">
    <property type="term" value="F:diguanylate cyclase activity"/>
    <property type="evidence" value="ECO:0007669"/>
    <property type="project" value="UniProtKB-EC"/>
</dbReference>
<keyword evidence="3" id="KW-1133">Transmembrane helix</keyword>
<gene>
    <name evidence="5" type="ORF">SAMN06265340_10697</name>
</gene>
<dbReference type="OrthoDB" id="9783076at2"/>
<proteinExistence type="predicted"/>
<dbReference type="Pfam" id="PF00990">
    <property type="entry name" value="GGDEF"/>
    <property type="match status" value="1"/>
</dbReference>
<dbReference type="PANTHER" id="PTHR45138">
    <property type="entry name" value="REGULATORY COMPONENTS OF SENSORY TRANSDUCTION SYSTEM"/>
    <property type="match status" value="1"/>
</dbReference>
<feature type="transmembrane region" description="Helical" evidence="3">
    <location>
        <begin position="12"/>
        <end position="32"/>
    </location>
</feature>
<dbReference type="InterPro" id="IPR043128">
    <property type="entry name" value="Rev_trsase/Diguanyl_cyclase"/>
</dbReference>
<evidence type="ECO:0000256" key="3">
    <source>
        <dbReference type="SAM" id="Phobius"/>
    </source>
</evidence>
<evidence type="ECO:0000259" key="4">
    <source>
        <dbReference type="PROSITE" id="PS50887"/>
    </source>
</evidence>
<dbReference type="PANTHER" id="PTHR45138:SF9">
    <property type="entry name" value="DIGUANYLATE CYCLASE DGCM-RELATED"/>
    <property type="match status" value="1"/>
</dbReference>
<dbReference type="InterPro" id="IPR029787">
    <property type="entry name" value="Nucleotide_cyclase"/>
</dbReference>
<name>A0A238Z6Q2_9BACT</name>
<dbReference type="SUPFAM" id="SSF55073">
    <property type="entry name" value="Nucleotide cyclase"/>
    <property type="match status" value="1"/>
</dbReference>
<dbReference type="FunFam" id="3.30.70.270:FF:000001">
    <property type="entry name" value="Diguanylate cyclase domain protein"/>
    <property type="match status" value="1"/>
</dbReference>
<accession>A0A238Z6Q2</accession>
<dbReference type="CDD" id="cd01949">
    <property type="entry name" value="GGDEF"/>
    <property type="match status" value="1"/>
</dbReference>
<keyword evidence="6" id="KW-1185">Reference proteome</keyword>
<sequence length="200" mass="22721">MFSALNILTTRWAAFFLWCGWGVCVYLCRFLITKNLEKDVFIDKLTLLYNRHSFQNEVKRRIWISRKDGVPVSILIIDIDFFKKVNDTFGHIKGDEVLSKVAHIIKSQIRGKDLAFRFGGEEFIVVLPGVGKDEALTVAERIRKAVEDTEFGIGKKITVSCGIAEYSPGETLEQLIDRADKALYEAKNSGRNRCVVAEDN</sequence>
<dbReference type="NCBIfam" id="TIGR00254">
    <property type="entry name" value="GGDEF"/>
    <property type="match status" value="1"/>
</dbReference>
<evidence type="ECO:0000256" key="2">
    <source>
        <dbReference type="ARBA" id="ARBA00034247"/>
    </source>
</evidence>
<dbReference type="GO" id="GO:0043709">
    <property type="term" value="P:cell adhesion involved in single-species biofilm formation"/>
    <property type="evidence" value="ECO:0007669"/>
    <property type="project" value="TreeGrafter"/>
</dbReference>
<dbReference type="EC" id="2.7.7.65" evidence="1"/>
<keyword evidence="3" id="KW-0812">Transmembrane</keyword>
<protein>
    <recommendedName>
        <fullName evidence="1">diguanylate cyclase</fullName>
        <ecNumber evidence="1">2.7.7.65</ecNumber>
    </recommendedName>
</protein>
<dbReference type="Gene3D" id="3.30.70.270">
    <property type="match status" value="1"/>
</dbReference>
<dbReference type="PROSITE" id="PS50887">
    <property type="entry name" value="GGDEF"/>
    <property type="match status" value="1"/>
</dbReference>
<dbReference type="SMART" id="SM00267">
    <property type="entry name" value="GGDEF"/>
    <property type="match status" value="1"/>
</dbReference>
<dbReference type="GO" id="GO:0005886">
    <property type="term" value="C:plasma membrane"/>
    <property type="evidence" value="ECO:0007669"/>
    <property type="project" value="TreeGrafter"/>
</dbReference>
<dbReference type="GO" id="GO:1902201">
    <property type="term" value="P:negative regulation of bacterial-type flagellum-dependent cell motility"/>
    <property type="evidence" value="ECO:0007669"/>
    <property type="project" value="TreeGrafter"/>
</dbReference>
<keyword evidence="3" id="KW-0472">Membrane</keyword>